<sequence length="142" mass="14908">MQDLAVECDDGVTLHVGVVGDGPDVLLLSGGPGCVSYLEDDALAPRGMRSWFAEPRGVGRSGGGPHDLAQAVRDLESLRRAAGVADWVVVGHSFGSDLAVRYALDHPDRVRAVVGIAGHGLHRDRSWSATSGRPIPTCGRMS</sequence>
<dbReference type="Gene3D" id="3.40.50.1820">
    <property type="entry name" value="alpha/beta hydrolase"/>
    <property type="match status" value="1"/>
</dbReference>
<dbReference type="GO" id="GO:0006508">
    <property type="term" value="P:proteolysis"/>
    <property type="evidence" value="ECO:0007669"/>
    <property type="project" value="InterPro"/>
</dbReference>
<dbReference type="InterPro" id="IPR029058">
    <property type="entry name" value="AB_hydrolase_fold"/>
</dbReference>
<dbReference type="Pfam" id="PF00561">
    <property type="entry name" value="Abhydrolase_1"/>
    <property type="match status" value="1"/>
</dbReference>
<dbReference type="InterPro" id="IPR000073">
    <property type="entry name" value="AB_hydrolase_1"/>
</dbReference>
<dbReference type="PANTHER" id="PTHR43722:SF1">
    <property type="entry name" value="PROLINE IMINOPEPTIDASE"/>
    <property type="match status" value="1"/>
</dbReference>
<dbReference type="GO" id="GO:0004177">
    <property type="term" value="F:aminopeptidase activity"/>
    <property type="evidence" value="ECO:0007669"/>
    <property type="project" value="UniProtKB-EC"/>
</dbReference>
<evidence type="ECO:0000259" key="2">
    <source>
        <dbReference type="Pfam" id="PF00561"/>
    </source>
</evidence>
<name>A0A853DA00_9MICO</name>
<evidence type="ECO:0000313" key="4">
    <source>
        <dbReference type="Proteomes" id="UP000571817"/>
    </source>
</evidence>
<feature type="domain" description="AB hydrolase-1" evidence="2">
    <location>
        <begin position="25"/>
        <end position="130"/>
    </location>
</feature>
<comment type="caution">
    <text evidence="3">The sequence shown here is derived from an EMBL/GenBank/DDBJ whole genome shotgun (WGS) entry which is preliminary data.</text>
</comment>
<dbReference type="EMBL" id="JACCFW010000001">
    <property type="protein sequence ID" value="NYJ74062.1"/>
    <property type="molecule type" value="Genomic_DNA"/>
</dbReference>
<dbReference type="InterPro" id="IPR005944">
    <property type="entry name" value="Pro_iminopeptidase"/>
</dbReference>
<dbReference type="Proteomes" id="UP000571817">
    <property type="component" value="Unassembled WGS sequence"/>
</dbReference>
<dbReference type="SUPFAM" id="SSF53474">
    <property type="entry name" value="alpha/beta-Hydrolases"/>
    <property type="match status" value="1"/>
</dbReference>
<evidence type="ECO:0000313" key="3">
    <source>
        <dbReference type="EMBL" id="NYJ74062.1"/>
    </source>
</evidence>
<organism evidence="3 4">
    <name type="scientific">Allobranchiibius huperziae</name>
    <dbReference type="NCBI Taxonomy" id="1874116"/>
    <lineage>
        <taxon>Bacteria</taxon>
        <taxon>Bacillati</taxon>
        <taxon>Actinomycetota</taxon>
        <taxon>Actinomycetes</taxon>
        <taxon>Micrococcales</taxon>
        <taxon>Dermacoccaceae</taxon>
        <taxon>Allobranchiibius</taxon>
    </lineage>
</organism>
<gene>
    <name evidence="3" type="ORF">HNR15_001025</name>
</gene>
<keyword evidence="4" id="KW-1185">Reference proteome</keyword>
<dbReference type="RefSeq" id="WP_179479700.1">
    <property type="nucleotide sequence ID" value="NZ_JACCFW010000001.1"/>
</dbReference>
<feature type="region of interest" description="Disordered" evidence="1">
    <location>
        <begin position="123"/>
        <end position="142"/>
    </location>
</feature>
<dbReference type="GO" id="GO:0005737">
    <property type="term" value="C:cytoplasm"/>
    <property type="evidence" value="ECO:0007669"/>
    <property type="project" value="InterPro"/>
</dbReference>
<dbReference type="PANTHER" id="PTHR43722">
    <property type="entry name" value="PROLINE IMINOPEPTIDASE"/>
    <property type="match status" value="1"/>
</dbReference>
<evidence type="ECO:0000256" key="1">
    <source>
        <dbReference type="SAM" id="MobiDB-lite"/>
    </source>
</evidence>
<protein>
    <submittedName>
        <fullName evidence="3">Pimeloyl-ACP methyl ester carboxylesterase</fullName>
    </submittedName>
</protein>
<reference evidence="3 4" key="1">
    <citation type="submission" date="2020-07" db="EMBL/GenBank/DDBJ databases">
        <title>Sequencing the genomes of 1000 actinobacteria strains.</title>
        <authorList>
            <person name="Klenk H.-P."/>
        </authorList>
    </citation>
    <scope>NUCLEOTIDE SEQUENCE [LARGE SCALE GENOMIC DNA]</scope>
    <source>
        <strain evidence="3 4">DSM 29531</strain>
    </source>
</reference>
<accession>A0A853DA00</accession>
<dbReference type="AlphaFoldDB" id="A0A853DA00"/>
<proteinExistence type="predicted"/>